<proteinExistence type="predicted"/>
<dbReference type="InterPro" id="IPR020945">
    <property type="entry name" value="DMSO/NO3_reduct_chaperone"/>
</dbReference>
<evidence type="ECO:0000313" key="2">
    <source>
        <dbReference type="EMBL" id="OSS41808.1"/>
    </source>
</evidence>
<organism evidence="2 3">
    <name type="scientific">Desulfurella amilsii</name>
    <dbReference type="NCBI Taxonomy" id="1562698"/>
    <lineage>
        <taxon>Bacteria</taxon>
        <taxon>Pseudomonadati</taxon>
        <taxon>Campylobacterota</taxon>
        <taxon>Desulfurellia</taxon>
        <taxon>Desulfurellales</taxon>
        <taxon>Desulfurellaceae</taxon>
        <taxon>Desulfurella</taxon>
    </lineage>
</organism>
<comment type="caution">
    <text evidence="2">The sequence shown here is derived from an EMBL/GenBank/DDBJ whole genome shotgun (WGS) entry which is preliminary data.</text>
</comment>
<dbReference type="Proteomes" id="UP000194141">
    <property type="component" value="Unassembled WGS sequence"/>
</dbReference>
<accession>A0A1X4XWB2</accession>
<dbReference type="AlphaFoldDB" id="A0A1X4XWB2"/>
<gene>
    <name evidence="2" type="ORF">DESAMIL20_1361</name>
</gene>
<protein>
    <submittedName>
        <fullName evidence="2">Putative oxidoreductase component of anaerobic dehydrogenase, Chaperone protein TorD</fullName>
    </submittedName>
</protein>
<dbReference type="SUPFAM" id="SSF89155">
    <property type="entry name" value="TorD-like"/>
    <property type="match status" value="1"/>
</dbReference>
<dbReference type="EMBL" id="MDSU01000018">
    <property type="protein sequence ID" value="OSS41808.1"/>
    <property type="molecule type" value="Genomic_DNA"/>
</dbReference>
<keyword evidence="3" id="KW-1185">Reference proteome</keyword>
<dbReference type="OrthoDB" id="9795302at2"/>
<name>A0A1X4XWB2_9BACT</name>
<evidence type="ECO:0000256" key="1">
    <source>
        <dbReference type="ARBA" id="ARBA00023186"/>
    </source>
</evidence>
<dbReference type="PANTHER" id="PTHR34227:SF1">
    <property type="entry name" value="DIMETHYL SULFOXIDE REDUCTASE CHAPERONE-RELATED"/>
    <property type="match status" value="1"/>
</dbReference>
<dbReference type="Gene3D" id="1.10.3480.10">
    <property type="entry name" value="TorD-like"/>
    <property type="match status" value="1"/>
</dbReference>
<dbReference type="Pfam" id="PF02613">
    <property type="entry name" value="Nitrate_red_del"/>
    <property type="match status" value="1"/>
</dbReference>
<sequence>MSNNPQTQNLQRRFLYNLLSDIFILKPEKEFLDKIHQKDIYTFLKSFLDNHQDIKELENYITSLMKNDNRLIELGLVYENTFVIPVAMYYIPPYMSAFINYANLRSNNSFYTISEELNSLYGLYGLHFDYRSDHLSVIFSFMSYLINMDLSENISTIEEQYKFFKKYIVNWVEIFFNEVLQRCDNKFYKMFSNIGKNFIALESNLMKEV</sequence>
<dbReference type="PANTHER" id="PTHR34227">
    <property type="entry name" value="CHAPERONE PROTEIN YCDY"/>
    <property type="match status" value="1"/>
</dbReference>
<dbReference type="InterPro" id="IPR050289">
    <property type="entry name" value="TorD/DmsD_chaperones"/>
</dbReference>
<reference evidence="2 3" key="1">
    <citation type="journal article" date="2017" name="Front. Microbiol.">
        <title>Genome Sequence of Desulfurella amilsii Strain TR1 and Comparative Genomics of Desulfurellaceae Family.</title>
        <authorList>
            <person name="Florentino A.P."/>
            <person name="Stams A.J."/>
            <person name="Sanchez-Andrea I."/>
        </authorList>
    </citation>
    <scope>NUCLEOTIDE SEQUENCE [LARGE SCALE GENOMIC DNA]</scope>
    <source>
        <strain evidence="2 3">TR1</strain>
    </source>
</reference>
<evidence type="ECO:0000313" key="3">
    <source>
        <dbReference type="Proteomes" id="UP000194141"/>
    </source>
</evidence>
<dbReference type="STRING" id="1562698.DESAMIL20_1361"/>
<keyword evidence="1" id="KW-0143">Chaperone</keyword>
<dbReference type="RefSeq" id="WP_143340259.1">
    <property type="nucleotide sequence ID" value="NZ_MDSU01000018.1"/>
</dbReference>
<dbReference type="InterPro" id="IPR036411">
    <property type="entry name" value="TorD-like_sf"/>
</dbReference>